<gene>
    <name evidence="2" type="ORF">FXN63_09130</name>
</gene>
<dbReference type="AlphaFoldDB" id="A0A5C0AX51"/>
<accession>A0A5C0AX51</accession>
<dbReference type="EMBL" id="CP043046">
    <property type="protein sequence ID" value="QEI05983.1"/>
    <property type="molecule type" value="Genomic_DNA"/>
</dbReference>
<keyword evidence="1" id="KW-0812">Transmembrane</keyword>
<keyword evidence="1" id="KW-1133">Transmembrane helix</keyword>
<organism evidence="2 3">
    <name type="scientific">Pigmentiphaga aceris</name>
    <dbReference type="NCBI Taxonomy" id="1940612"/>
    <lineage>
        <taxon>Bacteria</taxon>
        <taxon>Pseudomonadati</taxon>
        <taxon>Pseudomonadota</taxon>
        <taxon>Betaproteobacteria</taxon>
        <taxon>Burkholderiales</taxon>
        <taxon>Alcaligenaceae</taxon>
        <taxon>Pigmentiphaga</taxon>
    </lineage>
</organism>
<name>A0A5C0AX51_9BURK</name>
<keyword evidence="3" id="KW-1185">Reference proteome</keyword>
<dbReference type="Pfam" id="PF20398">
    <property type="entry name" value="DUF6691"/>
    <property type="match status" value="1"/>
</dbReference>
<feature type="transmembrane region" description="Helical" evidence="1">
    <location>
        <begin position="82"/>
        <end position="100"/>
    </location>
</feature>
<feature type="transmembrane region" description="Helical" evidence="1">
    <location>
        <begin position="106"/>
        <end position="130"/>
    </location>
</feature>
<dbReference type="RefSeq" id="WP_148814366.1">
    <property type="nucleotide sequence ID" value="NZ_CP043046.1"/>
</dbReference>
<dbReference type="InterPro" id="IPR046513">
    <property type="entry name" value="DUF6691"/>
</dbReference>
<sequence>MRLAIGFVAGLLFGFGLIIGGMTDPARVLGFLDLAGAWDPSLIFVMLGAVVTTALGYRLVLARAHPVCDTGFHLPAAKRVDRRLLLGAALFGTGWGLAGYCPGPVIVSLASAQSGVWIMFVAMLAGWLLVDRVVAAS</sequence>
<keyword evidence="1" id="KW-0472">Membrane</keyword>
<evidence type="ECO:0000313" key="2">
    <source>
        <dbReference type="EMBL" id="QEI05983.1"/>
    </source>
</evidence>
<dbReference type="KEGG" id="pacr:FXN63_09130"/>
<dbReference type="OrthoDB" id="9790409at2"/>
<proteinExistence type="predicted"/>
<feature type="transmembrane region" description="Helical" evidence="1">
    <location>
        <begin position="40"/>
        <end position="61"/>
    </location>
</feature>
<protein>
    <submittedName>
        <fullName evidence="2">YeeE/YedE family protein</fullName>
    </submittedName>
</protein>
<reference evidence="2 3" key="1">
    <citation type="submission" date="2019-08" db="EMBL/GenBank/DDBJ databases">
        <title>Amphibian skin-associated Pigmentiphaga: genome sequence and occurrence across geography and hosts.</title>
        <authorList>
            <person name="Bletz M.C."/>
            <person name="Bunk B."/>
            <person name="Sproeer C."/>
            <person name="Biwer P."/>
            <person name="Reiter S."/>
            <person name="Rabemananjara F.C.E."/>
            <person name="Schulz S."/>
            <person name="Overmann J."/>
            <person name="Vences M."/>
        </authorList>
    </citation>
    <scope>NUCLEOTIDE SEQUENCE [LARGE SCALE GENOMIC DNA]</scope>
    <source>
        <strain evidence="2 3">Mada1488</strain>
    </source>
</reference>
<dbReference type="Proteomes" id="UP000325161">
    <property type="component" value="Chromosome"/>
</dbReference>
<evidence type="ECO:0000256" key="1">
    <source>
        <dbReference type="SAM" id="Phobius"/>
    </source>
</evidence>
<evidence type="ECO:0000313" key="3">
    <source>
        <dbReference type="Proteomes" id="UP000325161"/>
    </source>
</evidence>